<evidence type="ECO:0000313" key="2">
    <source>
        <dbReference type="Proteomes" id="UP000673394"/>
    </source>
</evidence>
<proteinExistence type="predicted"/>
<sequence length="99" mass="11156">GTPPAFVLSQDQTLHKSGKPEGLAIFKNSLGSSFKKLALRNVRFAIYDHLTGRSLFSFQRTNTSCFVRLCLSGDLINISHPVIQLQAFFYFFFLTRLPA</sequence>
<dbReference type="EMBL" id="JAGKSP010000011">
    <property type="protein sequence ID" value="MBP3965460.1"/>
    <property type="molecule type" value="Genomic_DNA"/>
</dbReference>
<organism evidence="1 2">
    <name type="scientific">Paenibacillus lignilyticus</name>
    <dbReference type="NCBI Taxonomy" id="1172615"/>
    <lineage>
        <taxon>Bacteria</taxon>
        <taxon>Bacillati</taxon>
        <taxon>Bacillota</taxon>
        <taxon>Bacilli</taxon>
        <taxon>Bacillales</taxon>
        <taxon>Paenibacillaceae</taxon>
        <taxon>Paenibacillus</taxon>
    </lineage>
</organism>
<keyword evidence="2" id="KW-1185">Reference proteome</keyword>
<evidence type="ECO:0000313" key="1">
    <source>
        <dbReference type="EMBL" id="MBP3965460.1"/>
    </source>
</evidence>
<gene>
    <name evidence="1" type="ORF">I8J30_22360</name>
</gene>
<dbReference type="RefSeq" id="WP_210661915.1">
    <property type="nucleotide sequence ID" value="NZ_JAGKSP010000011.1"/>
</dbReference>
<reference evidence="1 2" key="1">
    <citation type="submission" date="2021-04" db="EMBL/GenBank/DDBJ databases">
        <title>Paenibacillus sp. DLE-14 whole genome sequence.</title>
        <authorList>
            <person name="Ham Y.J."/>
        </authorList>
    </citation>
    <scope>NUCLEOTIDE SEQUENCE [LARGE SCALE GENOMIC DNA]</scope>
    <source>
        <strain evidence="1 2">DLE-14</strain>
    </source>
</reference>
<feature type="non-terminal residue" evidence="1">
    <location>
        <position position="1"/>
    </location>
</feature>
<comment type="caution">
    <text evidence="1">The sequence shown here is derived from an EMBL/GenBank/DDBJ whole genome shotgun (WGS) entry which is preliminary data.</text>
</comment>
<name>A0ABS5CHT9_9BACL</name>
<accession>A0ABS5CHT9</accession>
<protein>
    <submittedName>
        <fullName evidence="1">Uncharacterized protein</fullName>
    </submittedName>
</protein>
<dbReference type="Proteomes" id="UP000673394">
    <property type="component" value="Unassembled WGS sequence"/>
</dbReference>